<organism evidence="1">
    <name type="scientific">Arion vulgaris</name>
    <dbReference type="NCBI Taxonomy" id="1028688"/>
    <lineage>
        <taxon>Eukaryota</taxon>
        <taxon>Metazoa</taxon>
        <taxon>Spiralia</taxon>
        <taxon>Lophotrochozoa</taxon>
        <taxon>Mollusca</taxon>
        <taxon>Gastropoda</taxon>
        <taxon>Heterobranchia</taxon>
        <taxon>Euthyneura</taxon>
        <taxon>Panpulmonata</taxon>
        <taxon>Eupulmonata</taxon>
        <taxon>Stylommatophora</taxon>
        <taxon>Helicina</taxon>
        <taxon>Arionoidea</taxon>
        <taxon>Arionidae</taxon>
        <taxon>Arion</taxon>
    </lineage>
</organism>
<sequence length="95" mass="10727">LYQTSYHETMNVDLLSVASQWPEYFTLEELAPNRYTVYPVRDALTKKQVVDITHEVKSSTDTSIFVPVPSTLLPSVGSTVQVLFSFAYSAVDMYV</sequence>
<evidence type="ECO:0000313" key="1">
    <source>
        <dbReference type="EMBL" id="CEL00384.1"/>
    </source>
</evidence>
<proteinExistence type="predicted"/>
<feature type="non-terminal residue" evidence="1">
    <location>
        <position position="1"/>
    </location>
</feature>
<gene>
    <name evidence="1" type="primary">ORF223570</name>
</gene>
<dbReference type="EMBL" id="HACG01053513">
    <property type="protein sequence ID" value="CEL00384.1"/>
    <property type="molecule type" value="Transcribed_RNA"/>
</dbReference>
<accession>A0A0B7C4J6</accession>
<name>A0A0B7C4J6_9EUPU</name>
<feature type="non-terminal residue" evidence="1">
    <location>
        <position position="95"/>
    </location>
</feature>
<reference evidence="1" key="1">
    <citation type="submission" date="2014-12" db="EMBL/GenBank/DDBJ databases">
        <title>Insight into the proteome of Arion vulgaris.</title>
        <authorList>
            <person name="Aradska J."/>
            <person name="Bulat T."/>
            <person name="Smidak R."/>
            <person name="Sarate P."/>
            <person name="Gangsoo J."/>
            <person name="Sialana F."/>
            <person name="Bilban M."/>
            <person name="Lubec G."/>
        </authorList>
    </citation>
    <scope>NUCLEOTIDE SEQUENCE</scope>
    <source>
        <tissue evidence="1">Skin</tissue>
    </source>
</reference>
<protein>
    <submittedName>
        <fullName evidence="1">Uncharacterized protein</fullName>
    </submittedName>
</protein>
<dbReference type="AlphaFoldDB" id="A0A0B7C4J6"/>